<accession>A0AAU0URH0</accession>
<protein>
    <submittedName>
        <fullName evidence="6">Precorrin-8X methylmutase</fullName>
    </submittedName>
</protein>
<keyword evidence="4" id="KW-0413">Isomerase</keyword>
<evidence type="ECO:0000256" key="2">
    <source>
        <dbReference type="ARBA" id="ARBA00009774"/>
    </source>
</evidence>
<dbReference type="GO" id="GO:0009236">
    <property type="term" value="P:cobalamin biosynthetic process"/>
    <property type="evidence" value="ECO:0007669"/>
    <property type="project" value="UniProtKB-KW"/>
</dbReference>
<sequence>MDYVKHPQAIQSESLDFVGQYTSALGLGPVEDQIYRRIIHTTGDPAIVPLIAHHPQFVTAVYQVLTKKNFTIYTDVNMIRTGISEHTVVSLGGQVVCRIGDAAVAAAASEAGETRAMTAARMSQNLIKDNLVVVGNAPTALFTILEMAAEGWAPAAIVGTPVGFVGAKESKELLEQADIPYLTIRGTRGGSTIAAAVVNALLYSLKD</sequence>
<evidence type="ECO:0000256" key="3">
    <source>
        <dbReference type="ARBA" id="ARBA00022573"/>
    </source>
</evidence>
<feature type="domain" description="Cobalamin biosynthesis precorrin-8X methylmutase CobH/CbiC" evidence="5">
    <location>
        <begin position="10"/>
        <end position="203"/>
    </location>
</feature>
<gene>
    <name evidence="6" type="ORF">MFMK1_001614</name>
</gene>
<dbReference type="GO" id="GO:0016993">
    <property type="term" value="F:precorrin-8X methylmutase activity"/>
    <property type="evidence" value="ECO:0007669"/>
    <property type="project" value="InterPro"/>
</dbReference>
<organism evidence="6 7">
    <name type="scientific">Metallumcola ferriviriculae</name>
    <dbReference type="NCBI Taxonomy" id="3039180"/>
    <lineage>
        <taxon>Bacteria</taxon>
        <taxon>Bacillati</taxon>
        <taxon>Bacillota</taxon>
        <taxon>Clostridia</taxon>
        <taxon>Neomoorellales</taxon>
        <taxon>Desulfitibacteraceae</taxon>
        <taxon>Metallumcola</taxon>
    </lineage>
</organism>
<dbReference type="Pfam" id="PF02570">
    <property type="entry name" value="CbiC"/>
    <property type="match status" value="1"/>
</dbReference>
<evidence type="ECO:0000313" key="7">
    <source>
        <dbReference type="Proteomes" id="UP001329915"/>
    </source>
</evidence>
<reference evidence="6 7" key="1">
    <citation type="submission" date="2023-04" db="EMBL/GenBank/DDBJ databases">
        <authorList>
            <person name="Hsu D."/>
        </authorList>
    </citation>
    <scope>NUCLEOTIDE SEQUENCE [LARGE SCALE GENOMIC DNA]</scope>
    <source>
        <strain evidence="6 7">MK1</strain>
    </source>
</reference>
<name>A0AAU0URH0_9FIRM</name>
<evidence type="ECO:0000256" key="4">
    <source>
        <dbReference type="ARBA" id="ARBA00023235"/>
    </source>
</evidence>
<proteinExistence type="inferred from homology"/>
<dbReference type="KEGG" id="dbc:MFMK1_001614"/>
<evidence type="ECO:0000256" key="1">
    <source>
        <dbReference type="ARBA" id="ARBA00004953"/>
    </source>
</evidence>
<keyword evidence="7" id="KW-1185">Reference proteome</keyword>
<dbReference type="Gene3D" id="3.40.50.10230">
    <property type="entry name" value="Cobalamin biosynthesis CobH/CbiC, precorrin-8X methylmutase"/>
    <property type="match status" value="1"/>
</dbReference>
<dbReference type="PANTHER" id="PTHR43588">
    <property type="entry name" value="COBALT-PRECORRIN-8 METHYLMUTASE"/>
    <property type="match status" value="1"/>
</dbReference>
<evidence type="ECO:0000313" key="6">
    <source>
        <dbReference type="EMBL" id="WRO21793.1"/>
    </source>
</evidence>
<keyword evidence="3" id="KW-0169">Cobalamin biosynthesis</keyword>
<dbReference type="EMBL" id="CP121694">
    <property type="protein sequence ID" value="WRO21793.1"/>
    <property type="molecule type" value="Genomic_DNA"/>
</dbReference>
<dbReference type="PANTHER" id="PTHR43588:SF1">
    <property type="entry name" value="COBALT-PRECORRIN-8 METHYLMUTASE"/>
    <property type="match status" value="1"/>
</dbReference>
<evidence type="ECO:0000259" key="5">
    <source>
        <dbReference type="Pfam" id="PF02570"/>
    </source>
</evidence>
<comment type="pathway">
    <text evidence="1">Cofactor biosynthesis; adenosylcobalamin biosynthesis.</text>
</comment>
<comment type="similarity">
    <text evidence="2">Belongs to the CobH/CbiC family.</text>
</comment>
<dbReference type="SUPFAM" id="SSF63965">
    <property type="entry name" value="Precorrin-8X methylmutase CbiC/CobH"/>
    <property type="match status" value="1"/>
</dbReference>
<dbReference type="InterPro" id="IPR036588">
    <property type="entry name" value="CobH/CbiC_sf"/>
</dbReference>
<dbReference type="Proteomes" id="UP001329915">
    <property type="component" value="Chromosome"/>
</dbReference>
<dbReference type="InterPro" id="IPR003722">
    <property type="entry name" value="Cbl_synth_CobH/CbiC"/>
</dbReference>
<dbReference type="RefSeq" id="WP_366924623.1">
    <property type="nucleotide sequence ID" value="NZ_CP121694.1"/>
</dbReference>
<dbReference type="AlphaFoldDB" id="A0AAU0URH0"/>